<keyword evidence="2" id="KW-1185">Reference proteome</keyword>
<dbReference type="AlphaFoldDB" id="A0A964E666"/>
<name>A0A964E666_9PROT</name>
<evidence type="ECO:0000313" key="2">
    <source>
        <dbReference type="Proteomes" id="UP000721844"/>
    </source>
</evidence>
<reference evidence="1 2" key="1">
    <citation type="journal article" date="2021" name="Microorganisms">
        <title>Acidisoma silvae sp. nov. and Acidisomacellulosilytica sp. nov., Two Acidophilic Bacteria Isolated from Decaying Wood, Hydrolyzing Cellulose and Producing Poly-3-hydroxybutyrate.</title>
        <authorList>
            <person name="Mieszkin S."/>
            <person name="Pouder E."/>
            <person name="Uroz S."/>
            <person name="Simon-Colin C."/>
            <person name="Alain K."/>
        </authorList>
    </citation>
    <scope>NUCLEOTIDE SEQUENCE [LARGE SCALE GENOMIC DNA]</scope>
    <source>
        <strain evidence="1 2">HW T5.17</strain>
    </source>
</reference>
<gene>
    <name evidence="1" type="ORF">ACELLULO517_23700</name>
</gene>
<proteinExistence type="predicted"/>
<dbReference type="RefSeq" id="WP_227309928.1">
    <property type="nucleotide sequence ID" value="NZ_JAESVA010000012.1"/>
</dbReference>
<organism evidence="1 2">
    <name type="scientific">Acidisoma cellulosilyticum</name>
    <dbReference type="NCBI Taxonomy" id="2802395"/>
    <lineage>
        <taxon>Bacteria</taxon>
        <taxon>Pseudomonadati</taxon>
        <taxon>Pseudomonadota</taxon>
        <taxon>Alphaproteobacteria</taxon>
        <taxon>Acetobacterales</taxon>
        <taxon>Acidocellaceae</taxon>
        <taxon>Acidisoma</taxon>
    </lineage>
</organism>
<sequence length="81" mass="9351">MPDEPDNILLAYMRRFDEKLDRVIQTQGDHSARLSQLDLGQAGMRRDFAVQAESIALLGMRLDRLGERLERIERRLGLIEA</sequence>
<protein>
    <submittedName>
        <fullName evidence="1">Uncharacterized protein</fullName>
    </submittedName>
</protein>
<comment type="caution">
    <text evidence="1">The sequence shown here is derived from an EMBL/GenBank/DDBJ whole genome shotgun (WGS) entry which is preliminary data.</text>
</comment>
<dbReference type="EMBL" id="JAESVA010000012">
    <property type="protein sequence ID" value="MCB8883274.1"/>
    <property type="molecule type" value="Genomic_DNA"/>
</dbReference>
<dbReference type="Proteomes" id="UP000721844">
    <property type="component" value="Unassembled WGS sequence"/>
</dbReference>
<evidence type="ECO:0000313" key="1">
    <source>
        <dbReference type="EMBL" id="MCB8883274.1"/>
    </source>
</evidence>
<accession>A0A964E666</accession>